<dbReference type="OrthoDB" id="6093553at2759"/>
<dbReference type="Proteomes" id="UP000663879">
    <property type="component" value="Unassembled WGS sequence"/>
</dbReference>
<dbReference type="EMBL" id="CAJNOC010001288">
    <property type="protein sequence ID" value="CAF0851735.1"/>
    <property type="molecule type" value="Genomic_DNA"/>
</dbReference>
<feature type="domain" description="UBA-like" evidence="2">
    <location>
        <begin position="27"/>
        <end position="67"/>
    </location>
</feature>
<evidence type="ECO:0000313" key="4">
    <source>
        <dbReference type="Proteomes" id="UP000663879"/>
    </source>
</evidence>
<dbReference type="SUPFAM" id="SSF46934">
    <property type="entry name" value="UBA-like"/>
    <property type="match status" value="1"/>
</dbReference>
<evidence type="ECO:0000313" key="3">
    <source>
        <dbReference type="EMBL" id="CAF0851735.1"/>
    </source>
</evidence>
<comment type="caution">
    <text evidence="3">The sequence shown here is derived from an EMBL/GenBank/DDBJ whole genome shotgun (WGS) entry which is preliminary data.</text>
</comment>
<dbReference type="PANTHER" id="PTHR31993:SF4">
    <property type="entry name" value="UBA-LIKE DOMAIN-CONTAINING PROTEIN"/>
    <property type="match status" value="1"/>
</dbReference>
<name>A0A813WIH0_9BILA</name>
<accession>A0A813WIH0</accession>
<protein>
    <recommendedName>
        <fullName evidence="2">UBA-like domain-containing protein</fullName>
    </recommendedName>
</protein>
<gene>
    <name evidence="3" type="ORF">OXX778_LOCUS8986</name>
</gene>
<evidence type="ECO:0000259" key="2">
    <source>
        <dbReference type="Pfam" id="PF22566"/>
    </source>
</evidence>
<dbReference type="InterPro" id="IPR009060">
    <property type="entry name" value="UBA-like_sf"/>
</dbReference>
<dbReference type="CDD" id="cd14348">
    <property type="entry name" value="UBA_p47"/>
    <property type="match status" value="1"/>
</dbReference>
<organism evidence="3 4">
    <name type="scientific">Brachionus calyciflorus</name>
    <dbReference type="NCBI Taxonomy" id="104777"/>
    <lineage>
        <taxon>Eukaryota</taxon>
        <taxon>Metazoa</taxon>
        <taxon>Spiralia</taxon>
        <taxon>Gnathifera</taxon>
        <taxon>Rotifera</taxon>
        <taxon>Eurotatoria</taxon>
        <taxon>Monogononta</taxon>
        <taxon>Pseudotrocha</taxon>
        <taxon>Ploima</taxon>
        <taxon>Brachionidae</taxon>
        <taxon>Brachionus</taxon>
    </lineage>
</organism>
<comment type="similarity">
    <text evidence="1">Belongs to the UBALD family.</text>
</comment>
<proteinExistence type="inferred from homology"/>
<keyword evidence="4" id="KW-1185">Reference proteome</keyword>
<reference evidence="3" key="1">
    <citation type="submission" date="2021-02" db="EMBL/GenBank/DDBJ databases">
        <authorList>
            <person name="Nowell W R."/>
        </authorList>
    </citation>
    <scope>NUCLEOTIDE SEQUENCE</scope>
    <source>
        <strain evidence="3">Ploen Becks lab</strain>
    </source>
</reference>
<dbReference type="InterPro" id="IPR054109">
    <property type="entry name" value="UBA_8"/>
</dbReference>
<dbReference type="PANTHER" id="PTHR31993">
    <property type="entry name" value="UBA-LIKE DOMAIN-CONTAINING PROTEIN 2"/>
    <property type="match status" value="1"/>
</dbReference>
<dbReference type="Gene3D" id="1.10.8.10">
    <property type="entry name" value="DNA helicase RuvA subunit, C-terminal domain"/>
    <property type="match status" value="1"/>
</dbReference>
<dbReference type="Pfam" id="PF22566">
    <property type="entry name" value="UBA_8"/>
    <property type="match status" value="1"/>
</dbReference>
<sequence length="89" mass="9972">MDISITQPKFIQSKIHDETNDLSSLSLKQQVTLNQFMSITGTNLEQSIQILQSSNWQYQSALSVFFGDISLTKLCQNKTPMCPCSTPVT</sequence>
<dbReference type="InterPro" id="IPR039310">
    <property type="entry name" value="UBALD1/2"/>
</dbReference>
<feature type="non-terminal residue" evidence="3">
    <location>
        <position position="89"/>
    </location>
</feature>
<dbReference type="AlphaFoldDB" id="A0A813WIH0"/>
<evidence type="ECO:0000256" key="1">
    <source>
        <dbReference type="ARBA" id="ARBA00006090"/>
    </source>
</evidence>